<dbReference type="EMBL" id="JAGMUU010000021">
    <property type="protein sequence ID" value="KAH7129526.1"/>
    <property type="molecule type" value="Genomic_DNA"/>
</dbReference>
<evidence type="ECO:0000313" key="2">
    <source>
        <dbReference type="EMBL" id="KAH7129526.1"/>
    </source>
</evidence>
<protein>
    <submittedName>
        <fullName evidence="2">Heterokaryon incompatibility protein-domain-containing protein</fullName>
    </submittedName>
</protein>
<dbReference type="PANTHER" id="PTHR24148:SF64">
    <property type="entry name" value="HETEROKARYON INCOMPATIBILITY DOMAIN-CONTAINING PROTEIN"/>
    <property type="match status" value="1"/>
</dbReference>
<name>A0A9P9IR79_9HYPO</name>
<dbReference type="AlphaFoldDB" id="A0A9P9IR79"/>
<sequence length="696" mass="77108">MSAYASSIGSNSIRLANIDLVPGGDSGESQIPRITLTTHQLADATAPEYYALSYTWGRPRKNVPDNPKSEACPVLLNGQASHVQPNLYDALFHLHQFCPQKPMWIDALCINQDNVAERQLQVAIMDRIFGGASLVTIWLGKPFPQLELGLKVIDRVSEVAFREVARILKTQQYEIAVDADDIEEKYGLAPFTMDEAEAIMDVFESRWFGRVWVIQEVALAKEVGVLRGDSIMPFDKIGAVAVFLHITGLSLAIGYKLARIDRDVDFINENFLYRAERTQILREWCLGDRSKWFELMPLVDFTAGIEHESGKEGTIGLILLKILLWTIGFNASNQRDAVYGLWGILQHMATTQGLDIPDRLRPNYETSVTELFQTVATEILETSGTLMLLTLVKDPQQRVVTELPSWCPDFSSTVGSHPISGPQLKSVAPVNAGGYMEKAPRGPSLGGAALNLRGFCLGSVELTGETWPELVEGELAKWIKILMRMDQVYAPTGQSADEAFWRTLIHDQDFGNRPSRLVTGQDFQNTLSTRASSRLRQDFKVGGTEAVAERLESWRDIDTLAERYPDSIEGLDVLRRYCSGKGFLSTADGQDPVTEKESDAWRSDVYDGASMFAALLGGTMFNRCIVHTAEEYLAHASGSTCAGDEIWILAGCPSPLVLRAAEERGEYRLIGEAYVHGVMNGEAITDGAEWRNISLA</sequence>
<reference evidence="2" key="1">
    <citation type="journal article" date="2021" name="Nat. Commun.">
        <title>Genetic determinants of endophytism in the Arabidopsis root mycobiome.</title>
        <authorList>
            <person name="Mesny F."/>
            <person name="Miyauchi S."/>
            <person name="Thiergart T."/>
            <person name="Pickel B."/>
            <person name="Atanasova L."/>
            <person name="Karlsson M."/>
            <person name="Huettel B."/>
            <person name="Barry K.W."/>
            <person name="Haridas S."/>
            <person name="Chen C."/>
            <person name="Bauer D."/>
            <person name="Andreopoulos W."/>
            <person name="Pangilinan J."/>
            <person name="LaButti K."/>
            <person name="Riley R."/>
            <person name="Lipzen A."/>
            <person name="Clum A."/>
            <person name="Drula E."/>
            <person name="Henrissat B."/>
            <person name="Kohler A."/>
            <person name="Grigoriev I.V."/>
            <person name="Martin F.M."/>
            <person name="Hacquard S."/>
        </authorList>
    </citation>
    <scope>NUCLEOTIDE SEQUENCE</scope>
    <source>
        <strain evidence="2">MPI-CAGE-AT-0021</strain>
    </source>
</reference>
<accession>A0A9P9IR79</accession>
<dbReference type="PANTHER" id="PTHR24148">
    <property type="entry name" value="ANKYRIN REPEAT DOMAIN-CONTAINING PROTEIN 39 HOMOLOG-RELATED"/>
    <property type="match status" value="1"/>
</dbReference>
<dbReference type="Pfam" id="PF26639">
    <property type="entry name" value="Het-6_barrel"/>
    <property type="match status" value="1"/>
</dbReference>
<organism evidence="2 3">
    <name type="scientific">Dactylonectria estremocensis</name>
    <dbReference type="NCBI Taxonomy" id="1079267"/>
    <lineage>
        <taxon>Eukaryota</taxon>
        <taxon>Fungi</taxon>
        <taxon>Dikarya</taxon>
        <taxon>Ascomycota</taxon>
        <taxon>Pezizomycotina</taxon>
        <taxon>Sordariomycetes</taxon>
        <taxon>Hypocreomycetidae</taxon>
        <taxon>Hypocreales</taxon>
        <taxon>Nectriaceae</taxon>
        <taxon>Dactylonectria</taxon>
    </lineage>
</organism>
<gene>
    <name evidence="2" type="ORF">B0J13DRAFT_564208</name>
</gene>
<comment type="caution">
    <text evidence="2">The sequence shown here is derived from an EMBL/GenBank/DDBJ whole genome shotgun (WGS) entry which is preliminary data.</text>
</comment>
<proteinExistence type="predicted"/>
<dbReference type="Pfam" id="PF06985">
    <property type="entry name" value="HET"/>
    <property type="match status" value="1"/>
</dbReference>
<evidence type="ECO:0000259" key="1">
    <source>
        <dbReference type="Pfam" id="PF06985"/>
    </source>
</evidence>
<dbReference type="OrthoDB" id="4476201at2759"/>
<keyword evidence="3" id="KW-1185">Reference proteome</keyword>
<evidence type="ECO:0000313" key="3">
    <source>
        <dbReference type="Proteomes" id="UP000717696"/>
    </source>
</evidence>
<dbReference type="Proteomes" id="UP000717696">
    <property type="component" value="Unassembled WGS sequence"/>
</dbReference>
<dbReference type="InterPro" id="IPR052895">
    <property type="entry name" value="HetReg/Transcr_Mod"/>
</dbReference>
<feature type="domain" description="Heterokaryon incompatibility" evidence="1">
    <location>
        <begin position="49"/>
        <end position="216"/>
    </location>
</feature>
<dbReference type="InterPro" id="IPR010730">
    <property type="entry name" value="HET"/>
</dbReference>